<dbReference type="RefSeq" id="WP_236291921.1">
    <property type="nucleotide sequence ID" value="NZ_CAKMMW010000025.1"/>
</dbReference>
<name>A0ABN8H2E9_9BACL</name>
<comment type="caution">
    <text evidence="2">The sequence shown here is derived from an EMBL/GenBank/DDBJ whole genome shotgun (WGS) entry which is preliminary data.</text>
</comment>
<keyword evidence="1" id="KW-0472">Membrane</keyword>
<keyword evidence="1" id="KW-0812">Transmembrane</keyword>
<sequence length="209" mass="24254">MFTWVKLILAIIHFVPMLLFSLLLFRIRIKPYWKQISLAVLVGSLLSLINNSPLILVCIICILLMCVWKYRFVPALLIALSGYIMPVLISTTVIVCVDFTQDEAYNVIKNDLTITYVTRFFIQLGKFAFLLTLYKRRLGFTFLSHYTRIPFNRENVGAYLYMIVVIIGMIYRHALSDNVFSVVMPIQLLSMATILFIYVMLSKELGFQR</sequence>
<evidence type="ECO:0000313" key="2">
    <source>
        <dbReference type="EMBL" id="CAH1225401.1"/>
    </source>
</evidence>
<accession>A0ABN8H2E9</accession>
<gene>
    <name evidence="2" type="ORF">PAECIP111891_05803</name>
</gene>
<evidence type="ECO:0000256" key="1">
    <source>
        <dbReference type="SAM" id="Phobius"/>
    </source>
</evidence>
<feature type="transmembrane region" description="Helical" evidence="1">
    <location>
        <begin position="39"/>
        <end position="65"/>
    </location>
</feature>
<dbReference type="EMBL" id="CAKMMW010000025">
    <property type="protein sequence ID" value="CAH1225401.1"/>
    <property type="molecule type" value="Genomic_DNA"/>
</dbReference>
<feature type="transmembrane region" description="Helical" evidence="1">
    <location>
        <begin position="7"/>
        <end position="27"/>
    </location>
</feature>
<keyword evidence="1" id="KW-1133">Transmembrane helix</keyword>
<organism evidence="2 3">
    <name type="scientific">Paenibacillus allorhizoplanae</name>
    <dbReference type="NCBI Taxonomy" id="2905648"/>
    <lineage>
        <taxon>Bacteria</taxon>
        <taxon>Bacillati</taxon>
        <taxon>Bacillota</taxon>
        <taxon>Bacilli</taxon>
        <taxon>Bacillales</taxon>
        <taxon>Paenibacillaceae</taxon>
        <taxon>Paenibacillus</taxon>
    </lineage>
</organism>
<feature type="transmembrane region" description="Helical" evidence="1">
    <location>
        <begin position="72"/>
        <end position="94"/>
    </location>
</feature>
<feature type="transmembrane region" description="Helical" evidence="1">
    <location>
        <begin position="155"/>
        <end position="174"/>
    </location>
</feature>
<evidence type="ECO:0000313" key="3">
    <source>
        <dbReference type="Proteomes" id="UP000838821"/>
    </source>
</evidence>
<feature type="transmembrane region" description="Helical" evidence="1">
    <location>
        <begin position="180"/>
        <end position="201"/>
    </location>
</feature>
<protein>
    <submittedName>
        <fullName evidence="2">Uncharacterized protein</fullName>
    </submittedName>
</protein>
<reference evidence="2" key="1">
    <citation type="submission" date="2022-01" db="EMBL/GenBank/DDBJ databases">
        <authorList>
            <person name="Criscuolo A."/>
        </authorList>
    </citation>
    <scope>NUCLEOTIDE SEQUENCE</scope>
    <source>
        <strain evidence="2">CIP111891</strain>
    </source>
</reference>
<feature type="transmembrane region" description="Helical" evidence="1">
    <location>
        <begin position="114"/>
        <end position="134"/>
    </location>
</feature>
<keyword evidence="3" id="KW-1185">Reference proteome</keyword>
<proteinExistence type="predicted"/>
<dbReference type="Proteomes" id="UP000838821">
    <property type="component" value="Unassembled WGS sequence"/>
</dbReference>